<comment type="similarity">
    <text evidence="1 4">Belongs to the bacterial ribosomal protein bL35 family.</text>
</comment>
<evidence type="ECO:0000313" key="6">
    <source>
        <dbReference type="Proteomes" id="UP000322225"/>
    </source>
</evidence>
<reference evidence="5" key="1">
    <citation type="submission" date="2017-08" db="EMBL/GenBank/DDBJ databases">
        <authorList>
            <person name="Cuomo C."/>
            <person name="Billmyre B."/>
            <person name="Heitman J."/>
        </authorList>
    </citation>
    <scope>NUCLEOTIDE SEQUENCE</scope>
    <source>
        <strain evidence="5">CBS 12478</strain>
    </source>
</reference>
<evidence type="ECO:0000256" key="1">
    <source>
        <dbReference type="ARBA" id="ARBA00006598"/>
    </source>
</evidence>
<organism evidence="5 6">
    <name type="scientific">Kwoniella shandongensis</name>
    <dbReference type="NCBI Taxonomy" id="1734106"/>
    <lineage>
        <taxon>Eukaryota</taxon>
        <taxon>Fungi</taxon>
        <taxon>Dikarya</taxon>
        <taxon>Basidiomycota</taxon>
        <taxon>Agaricomycotina</taxon>
        <taxon>Tremellomycetes</taxon>
        <taxon>Tremellales</taxon>
        <taxon>Cryptococcaceae</taxon>
        <taxon>Kwoniella</taxon>
    </lineage>
</organism>
<reference evidence="5" key="2">
    <citation type="submission" date="2024-01" db="EMBL/GenBank/DDBJ databases">
        <title>Comparative genomics of Cryptococcus and Kwoniella reveals pathogenesis evolution and contrasting modes of karyotype evolution via chromosome fusion or intercentromeric recombination.</title>
        <authorList>
            <person name="Coelho M.A."/>
            <person name="David-Palma M."/>
            <person name="Shea T."/>
            <person name="Bowers K."/>
            <person name="McGinley-Smith S."/>
            <person name="Mohammad A.W."/>
            <person name="Gnirke A."/>
            <person name="Yurkov A.M."/>
            <person name="Nowrousian M."/>
            <person name="Sun S."/>
            <person name="Cuomo C.A."/>
            <person name="Heitman J."/>
        </authorList>
    </citation>
    <scope>NUCLEOTIDE SEQUENCE</scope>
    <source>
        <strain evidence="5">CBS 12478</strain>
    </source>
</reference>
<dbReference type="InterPro" id="IPR001706">
    <property type="entry name" value="Ribosomal_bL35"/>
</dbReference>
<dbReference type="PANTHER" id="PTHR33343">
    <property type="entry name" value="54S RIBOSOMAL PROTEIN BL35M"/>
    <property type="match status" value="1"/>
</dbReference>
<dbReference type="PROSITE" id="PS00936">
    <property type="entry name" value="RIBOSOMAL_L35"/>
    <property type="match status" value="1"/>
</dbReference>
<dbReference type="FunFam" id="4.10.410.60:FF:000001">
    <property type="entry name" value="50S ribosomal protein L35"/>
    <property type="match status" value="1"/>
</dbReference>
<dbReference type="PRINTS" id="PR00064">
    <property type="entry name" value="RIBOSOMALL35"/>
</dbReference>
<evidence type="ECO:0000313" key="5">
    <source>
        <dbReference type="EMBL" id="WWD22689.1"/>
    </source>
</evidence>
<dbReference type="AlphaFoldDB" id="A0AAJ8LTW6"/>
<name>A0AAJ8LTW6_9TREE</name>
<dbReference type="GO" id="GO:0003735">
    <property type="term" value="F:structural constituent of ribosome"/>
    <property type="evidence" value="ECO:0007669"/>
    <property type="project" value="InterPro"/>
</dbReference>
<evidence type="ECO:0000256" key="3">
    <source>
        <dbReference type="ARBA" id="ARBA00023274"/>
    </source>
</evidence>
<evidence type="ECO:0000256" key="2">
    <source>
        <dbReference type="ARBA" id="ARBA00022980"/>
    </source>
</evidence>
<dbReference type="InterPro" id="IPR021137">
    <property type="entry name" value="Ribosomal_bL35-like"/>
</dbReference>
<dbReference type="SUPFAM" id="SSF143034">
    <property type="entry name" value="L35p-like"/>
    <property type="match status" value="1"/>
</dbReference>
<keyword evidence="6" id="KW-1185">Reference proteome</keyword>
<keyword evidence="3 4" id="KW-0687">Ribonucleoprotein</keyword>
<evidence type="ECO:0000256" key="4">
    <source>
        <dbReference type="RuleBase" id="RU000568"/>
    </source>
</evidence>
<dbReference type="Proteomes" id="UP000322225">
    <property type="component" value="Chromosome 14"/>
</dbReference>
<dbReference type="PANTHER" id="PTHR33343:SF1">
    <property type="entry name" value="LARGE RIBOSOMAL SUBUNIT PROTEIN BL35M"/>
    <property type="match status" value="1"/>
</dbReference>
<dbReference type="NCBIfam" id="TIGR00001">
    <property type="entry name" value="rpmI_bact"/>
    <property type="match status" value="1"/>
</dbReference>
<dbReference type="KEGG" id="ksn:43587765"/>
<dbReference type="GeneID" id="43587765"/>
<dbReference type="EMBL" id="CP144064">
    <property type="protein sequence ID" value="WWD22689.1"/>
    <property type="molecule type" value="Genomic_DNA"/>
</dbReference>
<accession>A0AAJ8LTW6</accession>
<gene>
    <name evidence="5" type="ORF">CI109_107182</name>
</gene>
<proteinExistence type="inferred from homology"/>
<dbReference type="Pfam" id="PF01632">
    <property type="entry name" value="Ribosomal_L35p"/>
    <property type="match status" value="1"/>
</dbReference>
<dbReference type="RefSeq" id="XP_065824048.1">
    <property type="nucleotide sequence ID" value="XM_065967976.1"/>
</dbReference>
<keyword evidence="2 4" id="KW-0689">Ribosomal protein</keyword>
<dbReference type="InterPro" id="IPR037229">
    <property type="entry name" value="Ribosomal_bL35_sf"/>
</dbReference>
<protein>
    <recommendedName>
        <fullName evidence="4">50S ribosomal protein L35</fullName>
    </recommendedName>
</protein>
<dbReference type="InterPro" id="IPR018265">
    <property type="entry name" value="Ribosomal_bL35_CS"/>
</dbReference>
<dbReference type="HAMAP" id="MF_00514">
    <property type="entry name" value="Ribosomal_bL35"/>
    <property type="match status" value="1"/>
</dbReference>
<sequence>MSFLPRLFFRPSALAGPSRLPLTLARPTSLPLTTAPFSSSAISMAGHKVKSHSGSKKRFFANASGMFKRAKAGKAHLNTPLSSNHINRLAKSTYVTKTQAKKLRKLLPYA</sequence>
<dbReference type="GO" id="GO:0006412">
    <property type="term" value="P:translation"/>
    <property type="evidence" value="ECO:0007669"/>
    <property type="project" value="InterPro"/>
</dbReference>
<dbReference type="GO" id="GO:0015934">
    <property type="term" value="C:large ribosomal subunit"/>
    <property type="evidence" value="ECO:0007669"/>
    <property type="project" value="TreeGrafter"/>
</dbReference>
<dbReference type="Gene3D" id="4.10.410.60">
    <property type="match status" value="1"/>
</dbReference>